<dbReference type="GO" id="GO:0009092">
    <property type="term" value="P:homoserine metabolic process"/>
    <property type="evidence" value="ECO:0007669"/>
    <property type="project" value="TreeGrafter"/>
</dbReference>
<reference evidence="3 4" key="1">
    <citation type="submission" date="2018-03" db="EMBL/GenBank/DDBJ databases">
        <title>Mesoflavibacter sp. HG37 and Mesoflavibacter sp. HG96 sp.nov., two marine bacteria isolated from seawater of Western Pacific Ocean.</title>
        <authorList>
            <person name="Cheng H."/>
            <person name="Wu Y.-H."/>
            <person name="Guo L.-L."/>
            <person name="Xu X.-W."/>
        </authorList>
    </citation>
    <scope>NUCLEOTIDE SEQUENCE [LARGE SCALE GENOMIC DNA]</scope>
    <source>
        <strain evidence="3 4">KCTC 42117</strain>
    </source>
</reference>
<dbReference type="AlphaFoldDB" id="A0A2T1N7U5"/>
<dbReference type="EMBL" id="PXOT01000025">
    <property type="protein sequence ID" value="PSG87924.1"/>
    <property type="molecule type" value="Genomic_DNA"/>
</dbReference>
<proteinExistence type="predicted"/>
<dbReference type="SUPFAM" id="SSF53474">
    <property type="entry name" value="alpha/beta-Hydrolases"/>
    <property type="match status" value="1"/>
</dbReference>
<dbReference type="Pfam" id="PF00561">
    <property type="entry name" value="Abhydrolase_1"/>
    <property type="match status" value="1"/>
</dbReference>
<dbReference type="GO" id="GO:0009086">
    <property type="term" value="P:methionine biosynthetic process"/>
    <property type="evidence" value="ECO:0007669"/>
    <property type="project" value="TreeGrafter"/>
</dbReference>
<evidence type="ECO:0000313" key="4">
    <source>
        <dbReference type="Proteomes" id="UP000238430"/>
    </source>
</evidence>
<evidence type="ECO:0000313" key="3">
    <source>
        <dbReference type="EMBL" id="PSG87924.1"/>
    </source>
</evidence>
<evidence type="ECO:0000259" key="2">
    <source>
        <dbReference type="Pfam" id="PF00561"/>
    </source>
</evidence>
<accession>A0A2T1N7U5</accession>
<protein>
    <submittedName>
        <fullName evidence="3">Homoserine acetyltransferase</fullName>
    </submittedName>
</protein>
<dbReference type="OrthoDB" id="9800754at2"/>
<dbReference type="InterPro" id="IPR000073">
    <property type="entry name" value="AB_hydrolase_1"/>
</dbReference>
<dbReference type="PANTHER" id="PTHR32268:SF11">
    <property type="entry name" value="HOMOSERINE O-ACETYLTRANSFERASE"/>
    <property type="match status" value="1"/>
</dbReference>
<sequence length="337" mass="38472">MRKLQHISIYDFALSNGQTKSIDLTYQIFGQALHTAPIVLINHALTGNSNVTGINGWWNDVVGDQNIIDTQKYTILCFNIPGNGFDSKEENLIDNYKDFTVNDIAKIFEIGLYTLNIDSIHTVIGTSLGGGITWHLAVNNPNLFDNIVVVASHWKADDWLIGNVFIQDNILNNSNRPIEDARMHAMTFYRTATSFNHKFNNLKEANYYAIENWLQYHGNTLKNRFQLSSYKLMNHLLKTIEVAKTEEEFISKASKISGQIHLITINTDGLFLSDHNWDTYIQLKPKKENISISEIKSIHGHDAFLIEFEQLSKILKPIFQYSNLNKEALTKYKQAAS</sequence>
<dbReference type="PANTHER" id="PTHR32268">
    <property type="entry name" value="HOMOSERINE O-ACETYLTRANSFERASE"/>
    <property type="match status" value="1"/>
</dbReference>
<gene>
    <name evidence="3" type="ORF">C7H61_11990</name>
</gene>
<name>A0A2T1N7U5_9FLAO</name>
<dbReference type="RefSeq" id="WP_106680087.1">
    <property type="nucleotide sequence ID" value="NZ_JACHWV010000004.1"/>
</dbReference>
<dbReference type="InterPro" id="IPR029058">
    <property type="entry name" value="AB_hydrolase_fold"/>
</dbReference>
<dbReference type="Proteomes" id="UP000238430">
    <property type="component" value="Unassembled WGS sequence"/>
</dbReference>
<organism evidence="3 4">
    <name type="scientific">Mesoflavibacter zeaxanthinifaciens subsp. sabulilitoris</name>
    <dbReference type="NCBI Taxonomy" id="1520893"/>
    <lineage>
        <taxon>Bacteria</taxon>
        <taxon>Pseudomonadati</taxon>
        <taxon>Bacteroidota</taxon>
        <taxon>Flavobacteriia</taxon>
        <taxon>Flavobacteriales</taxon>
        <taxon>Flavobacteriaceae</taxon>
        <taxon>Mesoflavibacter</taxon>
    </lineage>
</organism>
<keyword evidence="4" id="KW-1185">Reference proteome</keyword>
<comment type="caution">
    <text evidence="3">The sequence shown here is derived from an EMBL/GenBank/DDBJ whole genome shotgun (WGS) entry which is preliminary data.</text>
</comment>
<dbReference type="InterPro" id="IPR008220">
    <property type="entry name" value="HAT_MetX-like"/>
</dbReference>
<dbReference type="Gene3D" id="3.40.50.1820">
    <property type="entry name" value="alpha/beta hydrolase"/>
    <property type="match status" value="1"/>
</dbReference>
<dbReference type="GO" id="GO:0004414">
    <property type="term" value="F:homoserine O-acetyltransferase activity"/>
    <property type="evidence" value="ECO:0007669"/>
    <property type="project" value="TreeGrafter"/>
</dbReference>
<feature type="domain" description="AB hydrolase-1" evidence="2">
    <location>
        <begin position="37"/>
        <end position="287"/>
    </location>
</feature>
<evidence type="ECO:0000256" key="1">
    <source>
        <dbReference type="ARBA" id="ARBA00022679"/>
    </source>
</evidence>
<keyword evidence="1 3" id="KW-0808">Transferase</keyword>